<dbReference type="RefSeq" id="WP_171224780.1">
    <property type="nucleotide sequence ID" value="NZ_CP053085.1"/>
</dbReference>
<keyword evidence="3" id="KW-1185">Reference proteome</keyword>
<proteinExistence type="predicted"/>
<evidence type="ECO:0000313" key="2">
    <source>
        <dbReference type="EMBL" id="QJR35350.1"/>
    </source>
</evidence>
<dbReference type="AlphaFoldDB" id="A0A6M4IL29"/>
<evidence type="ECO:0000313" key="3">
    <source>
        <dbReference type="Proteomes" id="UP000500938"/>
    </source>
</evidence>
<feature type="signal peptide" evidence="1">
    <location>
        <begin position="1"/>
        <end position="19"/>
    </location>
</feature>
<dbReference type="InterPro" id="IPR011473">
    <property type="entry name" value="DUF1579"/>
</dbReference>
<name>A0A6M4IL29_9BACT</name>
<evidence type="ECO:0000256" key="1">
    <source>
        <dbReference type="SAM" id="SignalP"/>
    </source>
</evidence>
<accession>A0A6M4IL29</accession>
<sequence length="179" mass="20055">MMRSLLTLALLLTPAIVMSQSTPPAPPAPLSLFAKLVGEWEGEATAVMGPGARHLLRQTERVEAVAGATAFAVRGRGFEKMADGREQMTFDAFAVIYLDHDHATPRMRTFTMQGGNWADPEFTLTADGYQWSMRDPRAGLIRYEMKFDQEGRWVETGAVSRDDGATWFPIFEMKLRRVK</sequence>
<feature type="chain" id="PRO_5026870166" evidence="1">
    <location>
        <begin position="20"/>
        <end position="179"/>
    </location>
</feature>
<gene>
    <name evidence="2" type="ORF">HKW67_07455</name>
</gene>
<protein>
    <submittedName>
        <fullName evidence="2">DUF1579 family protein</fullName>
    </submittedName>
</protein>
<dbReference type="KEGG" id="ggr:HKW67_07455"/>
<keyword evidence="1" id="KW-0732">Signal</keyword>
<reference evidence="2 3" key="1">
    <citation type="submission" date="2020-05" db="EMBL/GenBank/DDBJ databases">
        <title>Complete genome sequence of Gemmatimonas greenlandica TET16.</title>
        <authorList>
            <person name="Zeng Y."/>
        </authorList>
    </citation>
    <scope>NUCLEOTIDE SEQUENCE [LARGE SCALE GENOMIC DNA]</scope>
    <source>
        <strain evidence="2 3">TET16</strain>
    </source>
</reference>
<dbReference type="Proteomes" id="UP000500938">
    <property type="component" value="Chromosome"/>
</dbReference>
<organism evidence="2 3">
    <name type="scientific">Gemmatimonas groenlandica</name>
    <dbReference type="NCBI Taxonomy" id="2732249"/>
    <lineage>
        <taxon>Bacteria</taxon>
        <taxon>Pseudomonadati</taxon>
        <taxon>Gemmatimonadota</taxon>
        <taxon>Gemmatimonadia</taxon>
        <taxon>Gemmatimonadales</taxon>
        <taxon>Gemmatimonadaceae</taxon>
        <taxon>Gemmatimonas</taxon>
    </lineage>
</organism>
<dbReference type="Pfam" id="PF07617">
    <property type="entry name" value="DUF1579"/>
    <property type="match status" value="1"/>
</dbReference>
<dbReference type="EMBL" id="CP053085">
    <property type="protein sequence ID" value="QJR35350.1"/>
    <property type="molecule type" value="Genomic_DNA"/>
</dbReference>